<evidence type="ECO:0000256" key="5">
    <source>
        <dbReference type="ARBA" id="ARBA00023136"/>
    </source>
</evidence>
<evidence type="ECO:0000256" key="3">
    <source>
        <dbReference type="ARBA" id="ARBA00022692"/>
    </source>
</evidence>
<feature type="transmembrane region" description="Helical" evidence="7">
    <location>
        <begin position="290"/>
        <end position="308"/>
    </location>
</feature>
<organism evidence="8 9">
    <name type="scientific">Streptomyces indicus</name>
    <dbReference type="NCBI Taxonomy" id="417292"/>
    <lineage>
        <taxon>Bacteria</taxon>
        <taxon>Bacillati</taxon>
        <taxon>Actinomycetota</taxon>
        <taxon>Actinomycetes</taxon>
        <taxon>Kitasatosporales</taxon>
        <taxon>Streptomycetaceae</taxon>
        <taxon>Streptomyces</taxon>
    </lineage>
</organism>
<dbReference type="OrthoDB" id="9815525at2"/>
<feature type="transmembrane region" description="Helical" evidence="7">
    <location>
        <begin position="355"/>
        <end position="373"/>
    </location>
</feature>
<gene>
    <name evidence="8" type="ORF">SAMN05421806_101856</name>
</gene>
<keyword evidence="9" id="KW-1185">Reference proteome</keyword>
<feature type="region of interest" description="Disordered" evidence="6">
    <location>
        <begin position="409"/>
        <end position="445"/>
    </location>
</feature>
<evidence type="ECO:0000256" key="7">
    <source>
        <dbReference type="SAM" id="Phobius"/>
    </source>
</evidence>
<accession>A0A1G8UJS1</accession>
<feature type="transmembrane region" description="Helical" evidence="7">
    <location>
        <begin position="47"/>
        <end position="66"/>
    </location>
</feature>
<evidence type="ECO:0000256" key="1">
    <source>
        <dbReference type="ARBA" id="ARBA00004651"/>
    </source>
</evidence>
<dbReference type="SUPFAM" id="SSF103473">
    <property type="entry name" value="MFS general substrate transporter"/>
    <property type="match status" value="1"/>
</dbReference>
<evidence type="ECO:0000313" key="9">
    <source>
        <dbReference type="Proteomes" id="UP000199155"/>
    </source>
</evidence>
<dbReference type="RefSeq" id="WP_093607256.1">
    <property type="nucleotide sequence ID" value="NZ_FNFF01000001.1"/>
</dbReference>
<reference evidence="8 9" key="1">
    <citation type="submission" date="2016-10" db="EMBL/GenBank/DDBJ databases">
        <authorList>
            <person name="de Groot N.N."/>
        </authorList>
    </citation>
    <scope>NUCLEOTIDE SEQUENCE [LARGE SCALE GENOMIC DNA]</scope>
    <source>
        <strain evidence="8 9">CGMCC 4.5727</strain>
    </source>
</reference>
<keyword evidence="5 7" id="KW-0472">Membrane</keyword>
<feature type="transmembrane region" description="Helical" evidence="7">
    <location>
        <begin position="314"/>
        <end position="334"/>
    </location>
</feature>
<dbReference type="PANTHER" id="PTHR23513">
    <property type="entry name" value="INTEGRAL MEMBRANE EFFLUX PROTEIN-RELATED"/>
    <property type="match status" value="1"/>
</dbReference>
<dbReference type="Pfam" id="PF07690">
    <property type="entry name" value="MFS_1"/>
    <property type="match status" value="1"/>
</dbReference>
<sequence>MPTASPWRIRDFRTLFAASTLSVLGTNVSYVAMPLLAVLVLDASPGQVGLLAALSTVAFLAIGLPAGAWVDRMRHRRVLIAADLCRGSLLASVPVAWWLDVLTFGQLCAVVLFDGVCTVFFDVTSQSTLPRLVGPASLVPANAALVSLQAAGNVTGRGAGGGLVQLLTAPVALACAAAGHLAAGLQLWRLKSADAAPAEQAGPRAGLRAQISEGLRHVLGDAELRALVLTGTLGNMGSVMVNTMLPVLFVRELALSEGLLGLYWAIGGIGIFAGARCARVLAARLGFGRGLALANLCAAPAALIVPLIGGGGLLWLASAAWFCFMFKTGLGNVLGVSLRQQLTPAGLLGRMNATFRFMFTGSMALAAGAAGLIGEFASLRAVLWTGGVLMALSFLPIWLSPIRRRTRLPEQEQDSVRSPGQGQDFVRSHPGRSARDPSCDVSRLR</sequence>
<keyword evidence="2" id="KW-1003">Cell membrane</keyword>
<feature type="transmembrane region" description="Helical" evidence="7">
    <location>
        <begin position="261"/>
        <end position="278"/>
    </location>
</feature>
<dbReference type="Gene3D" id="1.20.1250.20">
    <property type="entry name" value="MFS general substrate transporter like domains"/>
    <property type="match status" value="1"/>
</dbReference>
<dbReference type="AlphaFoldDB" id="A0A1G8UJS1"/>
<name>A0A1G8UJS1_9ACTN</name>
<feature type="transmembrane region" description="Helical" evidence="7">
    <location>
        <begin position="379"/>
        <end position="399"/>
    </location>
</feature>
<feature type="transmembrane region" description="Helical" evidence="7">
    <location>
        <begin position="12"/>
        <end position="41"/>
    </location>
</feature>
<dbReference type="EMBL" id="FNFF01000001">
    <property type="protein sequence ID" value="SDJ53190.1"/>
    <property type="molecule type" value="Genomic_DNA"/>
</dbReference>
<keyword evidence="3 7" id="KW-0812">Transmembrane</keyword>
<evidence type="ECO:0000256" key="2">
    <source>
        <dbReference type="ARBA" id="ARBA00022475"/>
    </source>
</evidence>
<evidence type="ECO:0000256" key="4">
    <source>
        <dbReference type="ARBA" id="ARBA00022989"/>
    </source>
</evidence>
<dbReference type="Proteomes" id="UP000199155">
    <property type="component" value="Unassembled WGS sequence"/>
</dbReference>
<dbReference type="GO" id="GO:0005886">
    <property type="term" value="C:plasma membrane"/>
    <property type="evidence" value="ECO:0007669"/>
    <property type="project" value="UniProtKB-SubCell"/>
</dbReference>
<proteinExistence type="predicted"/>
<dbReference type="PANTHER" id="PTHR23513:SF6">
    <property type="entry name" value="MAJOR FACILITATOR SUPERFAMILY ASSOCIATED DOMAIN-CONTAINING PROTEIN"/>
    <property type="match status" value="1"/>
</dbReference>
<dbReference type="STRING" id="417292.SAMN05421806_101856"/>
<dbReference type="InterPro" id="IPR036259">
    <property type="entry name" value="MFS_trans_sf"/>
</dbReference>
<protein>
    <submittedName>
        <fullName evidence="8">Predicted arabinose efflux permease, MFS family</fullName>
    </submittedName>
</protein>
<comment type="subcellular location">
    <subcellularLocation>
        <location evidence="1">Cell membrane</location>
        <topology evidence="1">Multi-pass membrane protein</topology>
    </subcellularLocation>
</comment>
<evidence type="ECO:0000313" key="8">
    <source>
        <dbReference type="EMBL" id="SDJ53190.1"/>
    </source>
</evidence>
<keyword evidence="4 7" id="KW-1133">Transmembrane helix</keyword>
<dbReference type="CDD" id="cd06173">
    <property type="entry name" value="MFS_MefA_like"/>
    <property type="match status" value="1"/>
</dbReference>
<evidence type="ECO:0000256" key="6">
    <source>
        <dbReference type="SAM" id="MobiDB-lite"/>
    </source>
</evidence>
<feature type="compositionally biased region" description="Basic and acidic residues" evidence="6">
    <location>
        <begin position="433"/>
        <end position="445"/>
    </location>
</feature>
<feature type="transmembrane region" description="Helical" evidence="7">
    <location>
        <begin position="226"/>
        <end position="249"/>
    </location>
</feature>
<dbReference type="GO" id="GO:0022857">
    <property type="term" value="F:transmembrane transporter activity"/>
    <property type="evidence" value="ECO:0007669"/>
    <property type="project" value="InterPro"/>
</dbReference>
<dbReference type="InterPro" id="IPR011701">
    <property type="entry name" value="MFS"/>
</dbReference>